<dbReference type="PROSITE" id="PS01319">
    <property type="entry name" value="RBFA"/>
    <property type="match status" value="1"/>
</dbReference>
<dbReference type="Gene3D" id="3.30.300.20">
    <property type="match status" value="1"/>
</dbReference>
<sequence>MAASVVQGVLLQAPLLLPGAQASISQPSCCRAATDNAHFYGSMSVRLSLSPSSSVSSDVSCSGEDRVLLSIRTGSRCRSREVMCMAHPRRVKMVQQQIQRELADMLLHDKVLQAAVLPEAALGADMYLSSMATISDVEISKDLQVAKVFISVYGDEREQDIALEGLKAKAKYVRMGLGKRMSLRMTPEVRFIKDESLERGSRVLELLDKVKKEREPSATSRKLVEEEDDISWDNDEFKDLKFGEDENIIFIK</sequence>
<feature type="signal peptide" evidence="1">
    <location>
        <begin position="1"/>
        <end position="22"/>
    </location>
</feature>
<evidence type="ECO:0000313" key="2">
    <source>
        <dbReference type="EMBL" id="CAK9258230.1"/>
    </source>
</evidence>
<name>A0ABP0VUS0_9BRYO</name>
<dbReference type="InterPro" id="IPR015946">
    <property type="entry name" value="KH_dom-like_a/b"/>
</dbReference>
<dbReference type="EMBL" id="OZ020106">
    <property type="protein sequence ID" value="CAK9258230.1"/>
    <property type="molecule type" value="Genomic_DNA"/>
</dbReference>
<dbReference type="NCBIfam" id="TIGR00082">
    <property type="entry name" value="rbfA"/>
    <property type="match status" value="1"/>
</dbReference>
<reference evidence="2" key="1">
    <citation type="submission" date="2024-02" db="EMBL/GenBank/DDBJ databases">
        <authorList>
            <consortium name="ELIXIR-Norway"/>
            <consortium name="Elixir Norway"/>
        </authorList>
    </citation>
    <scope>NUCLEOTIDE SEQUENCE</scope>
</reference>
<dbReference type="Proteomes" id="UP001497444">
    <property type="component" value="Chromosome 11"/>
</dbReference>
<dbReference type="HAMAP" id="MF_00003">
    <property type="entry name" value="RbfA"/>
    <property type="match status" value="1"/>
</dbReference>
<accession>A0ABP0VUS0</accession>
<evidence type="ECO:0008006" key="4">
    <source>
        <dbReference type="Google" id="ProtNLM"/>
    </source>
</evidence>
<protein>
    <recommendedName>
        <fullName evidence="4">Ribosome-binding factor A</fullName>
    </recommendedName>
</protein>
<dbReference type="InterPro" id="IPR000238">
    <property type="entry name" value="RbfA"/>
</dbReference>
<dbReference type="InterPro" id="IPR023799">
    <property type="entry name" value="RbfA_dom_sf"/>
</dbReference>
<organism evidence="2 3">
    <name type="scientific">Sphagnum jensenii</name>
    <dbReference type="NCBI Taxonomy" id="128206"/>
    <lineage>
        <taxon>Eukaryota</taxon>
        <taxon>Viridiplantae</taxon>
        <taxon>Streptophyta</taxon>
        <taxon>Embryophyta</taxon>
        <taxon>Bryophyta</taxon>
        <taxon>Sphagnophytina</taxon>
        <taxon>Sphagnopsida</taxon>
        <taxon>Sphagnales</taxon>
        <taxon>Sphagnaceae</taxon>
        <taxon>Sphagnum</taxon>
    </lineage>
</organism>
<feature type="chain" id="PRO_5047514923" description="Ribosome-binding factor A" evidence="1">
    <location>
        <begin position="23"/>
        <end position="252"/>
    </location>
</feature>
<dbReference type="SUPFAM" id="SSF89919">
    <property type="entry name" value="Ribosome-binding factor A, RbfA"/>
    <property type="match status" value="1"/>
</dbReference>
<keyword evidence="3" id="KW-1185">Reference proteome</keyword>
<gene>
    <name evidence="2" type="ORF">CSSPJE1EN1_LOCUS3708</name>
</gene>
<evidence type="ECO:0000313" key="3">
    <source>
        <dbReference type="Proteomes" id="UP001497444"/>
    </source>
</evidence>
<dbReference type="Pfam" id="PF02033">
    <property type="entry name" value="RBFA"/>
    <property type="match status" value="1"/>
</dbReference>
<keyword evidence="1" id="KW-0732">Signal</keyword>
<dbReference type="PANTHER" id="PTHR33515">
    <property type="entry name" value="RIBOSOME-BINDING FACTOR A, CHLOROPLASTIC-RELATED"/>
    <property type="match status" value="1"/>
</dbReference>
<dbReference type="PANTHER" id="PTHR33515:SF1">
    <property type="entry name" value="RIBOSOME-BINDING FACTOR A, CHLOROPLASTIC-RELATED"/>
    <property type="match status" value="1"/>
</dbReference>
<proteinExistence type="inferred from homology"/>
<evidence type="ECO:0000256" key="1">
    <source>
        <dbReference type="SAM" id="SignalP"/>
    </source>
</evidence>
<dbReference type="InterPro" id="IPR020053">
    <property type="entry name" value="Ribosome-bd_factorA_CS"/>
</dbReference>